<feature type="non-terminal residue" evidence="1">
    <location>
        <position position="47"/>
    </location>
</feature>
<name>A0A238C757_9BILA</name>
<evidence type="ECO:0000313" key="2">
    <source>
        <dbReference type="Proteomes" id="UP000242913"/>
    </source>
</evidence>
<proteinExistence type="predicted"/>
<evidence type="ECO:0000313" key="1">
    <source>
        <dbReference type="EMBL" id="OZC12928.1"/>
    </source>
</evidence>
<dbReference type="AlphaFoldDB" id="A0A238C757"/>
<dbReference type="EMBL" id="KZ269977">
    <property type="protein sequence ID" value="OZC12928.1"/>
    <property type="molecule type" value="Genomic_DNA"/>
</dbReference>
<sequence length="47" mass="5576">MQNKCLMKETGIELLSTRQKHNDFSYESKSSCHILSEIHFMLFMPIQ</sequence>
<protein>
    <submittedName>
        <fullName evidence="1">Uncharacterized protein</fullName>
    </submittedName>
</protein>
<keyword evidence="2" id="KW-1185">Reference proteome</keyword>
<accession>A0A238C757</accession>
<gene>
    <name evidence="1" type="ORF">X798_00563</name>
</gene>
<dbReference type="Proteomes" id="UP000242913">
    <property type="component" value="Unassembled WGS sequence"/>
</dbReference>
<organism evidence="1 2">
    <name type="scientific">Onchocerca flexuosa</name>
    <dbReference type="NCBI Taxonomy" id="387005"/>
    <lineage>
        <taxon>Eukaryota</taxon>
        <taxon>Metazoa</taxon>
        <taxon>Ecdysozoa</taxon>
        <taxon>Nematoda</taxon>
        <taxon>Chromadorea</taxon>
        <taxon>Rhabditida</taxon>
        <taxon>Spirurina</taxon>
        <taxon>Spiruromorpha</taxon>
        <taxon>Filarioidea</taxon>
        <taxon>Onchocercidae</taxon>
        <taxon>Onchocerca</taxon>
    </lineage>
</organism>
<reference evidence="1 2" key="1">
    <citation type="submission" date="2015-12" db="EMBL/GenBank/DDBJ databases">
        <title>Draft genome of the nematode, Onchocerca flexuosa.</title>
        <authorList>
            <person name="Mitreva M."/>
        </authorList>
    </citation>
    <scope>NUCLEOTIDE SEQUENCE [LARGE SCALE GENOMIC DNA]</scope>
    <source>
        <strain evidence="1">Red Deer</strain>
    </source>
</reference>